<evidence type="ECO:0000256" key="1">
    <source>
        <dbReference type="ARBA" id="ARBA00007074"/>
    </source>
</evidence>
<feature type="chain" id="PRO_5046897386" evidence="7">
    <location>
        <begin position="22"/>
        <end position="186"/>
    </location>
</feature>
<evidence type="ECO:0000256" key="5">
    <source>
        <dbReference type="ARBA" id="ARBA00022807"/>
    </source>
</evidence>
<feature type="compositionally biased region" description="Low complexity" evidence="6">
    <location>
        <begin position="33"/>
        <end position="43"/>
    </location>
</feature>
<feature type="signal peptide" evidence="7">
    <location>
        <begin position="1"/>
        <end position="21"/>
    </location>
</feature>
<dbReference type="SUPFAM" id="SSF54001">
    <property type="entry name" value="Cysteine proteinases"/>
    <property type="match status" value="1"/>
</dbReference>
<keyword evidence="3 7" id="KW-0732">Signal</keyword>
<dbReference type="InterPro" id="IPR038765">
    <property type="entry name" value="Papain-like_cys_pep_sf"/>
</dbReference>
<dbReference type="InterPro" id="IPR052062">
    <property type="entry name" value="Murein_DD/LD_carboxypeptidase"/>
</dbReference>
<evidence type="ECO:0000256" key="2">
    <source>
        <dbReference type="ARBA" id="ARBA00022670"/>
    </source>
</evidence>
<dbReference type="InterPro" id="IPR000064">
    <property type="entry name" value="NLP_P60_dom"/>
</dbReference>
<dbReference type="PANTHER" id="PTHR47360">
    <property type="entry name" value="MUREIN DD-ENDOPEPTIDASE MEPS/MUREIN LD-CARBOXYPEPTIDASE"/>
    <property type="match status" value="1"/>
</dbReference>
<evidence type="ECO:0000313" key="9">
    <source>
        <dbReference type="EMBL" id="MBN8431007.1"/>
    </source>
</evidence>
<keyword evidence="10" id="KW-1185">Reference proteome</keyword>
<comment type="caution">
    <text evidence="9">The sequence shown here is derived from an EMBL/GenBank/DDBJ whole genome shotgun (WGS) entry which is preliminary data.</text>
</comment>
<gene>
    <name evidence="9" type="ORF">JF535_09120</name>
</gene>
<dbReference type="PROSITE" id="PS51257">
    <property type="entry name" value="PROKAR_LIPOPROTEIN"/>
    <property type="match status" value="1"/>
</dbReference>
<organism evidence="9 10">
    <name type="scientific">Microbulbifer salipaludis</name>
    <dbReference type="NCBI Taxonomy" id="187980"/>
    <lineage>
        <taxon>Bacteria</taxon>
        <taxon>Pseudomonadati</taxon>
        <taxon>Pseudomonadota</taxon>
        <taxon>Gammaproteobacteria</taxon>
        <taxon>Cellvibrionales</taxon>
        <taxon>Microbulbiferaceae</taxon>
        <taxon>Microbulbifer</taxon>
    </lineage>
</organism>
<protein>
    <submittedName>
        <fullName evidence="9">C40 family peptidase</fullName>
    </submittedName>
</protein>
<dbReference type="PANTHER" id="PTHR47360:SF1">
    <property type="entry name" value="ENDOPEPTIDASE NLPC-RELATED"/>
    <property type="match status" value="1"/>
</dbReference>
<feature type="compositionally biased region" description="Pro residues" evidence="6">
    <location>
        <begin position="44"/>
        <end position="55"/>
    </location>
</feature>
<dbReference type="Proteomes" id="UP000664293">
    <property type="component" value="Unassembled WGS sequence"/>
</dbReference>
<name>A0ABS3E6U0_9GAMM</name>
<evidence type="ECO:0000313" key="10">
    <source>
        <dbReference type="Proteomes" id="UP000664293"/>
    </source>
</evidence>
<evidence type="ECO:0000256" key="4">
    <source>
        <dbReference type="ARBA" id="ARBA00022801"/>
    </source>
</evidence>
<feature type="region of interest" description="Disordered" evidence="6">
    <location>
        <begin position="23"/>
        <end position="56"/>
    </location>
</feature>
<dbReference type="Gene3D" id="3.90.1720.10">
    <property type="entry name" value="endopeptidase domain like (from Nostoc punctiforme)"/>
    <property type="match status" value="1"/>
</dbReference>
<dbReference type="EMBL" id="JAEKJR010000002">
    <property type="protein sequence ID" value="MBN8431007.1"/>
    <property type="molecule type" value="Genomic_DNA"/>
</dbReference>
<keyword evidence="5" id="KW-0788">Thiol protease</keyword>
<evidence type="ECO:0000256" key="6">
    <source>
        <dbReference type="SAM" id="MobiDB-lite"/>
    </source>
</evidence>
<keyword evidence="2" id="KW-0645">Protease</keyword>
<evidence type="ECO:0000256" key="7">
    <source>
        <dbReference type="SAM" id="SignalP"/>
    </source>
</evidence>
<evidence type="ECO:0000259" key="8">
    <source>
        <dbReference type="PROSITE" id="PS51935"/>
    </source>
</evidence>
<dbReference type="Pfam" id="PF00877">
    <property type="entry name" value="NLPC_P60"/>
    <property type="match status" value="1"/>
</dbReference>
<accession>A0ABS3E6U0</accession>
<sequence>MKRKLLPYSLAILTTAGCSMAPYQHSPDDAADASHSPATGRPQPAQPPTPEPAPSPAELLKASLYQQHQARKGIPYRLGGMSRRGIDCSALVYLIYRDHMGIQLPRTTQYQAVAGEAIEQGELRPGDLVFFRTGRRGRHVGIYIEEGKFLHASVSKGVTISQLTDYYWKSRYWRARRLDLESSNQS</sequence>
<feature type="domain" description="NlpC/P60" evidence="8">
    <location>
        <begin position="58"/>
        <end position="179"/>
    </location>
</feature>
<comment type="similarity">
    <text evidence="1">Belongs to the peptidase C40 family.</text>
</comment>
<proteinExistence type="inferred from homology"/>
<dbReference type="RefSeq" id="WP_207001387.1">
    <property type="nucleotide sequence ID" value="NZ_JAEKJR010000002.1"/>
</dbReference>
<keyword evidence="4" id="KW-0378">Hydrolase</keyword>
<reference evidence="9 10" key="1">
    <citation type="submission" date="2020-12" db="EMBL/GenBank/DDBJ databases">
        <title>Oil enriched cultivation method for isolating marine PHA-producing bacteria.</title>
        <authorList>
            <person name="Zheng W."/>
            <person name="Yu S."/>
            <person name="Huang Y."/>
        </authorList>
    </citation>
    <scope>NUCLEOTIDE SEQUENCE [LARGE SCALE GENOMIC DNA]</scope>
    <source>
        <strain evidence="9 10">SN0-2</strain>
    </source>
</reference>
<evidence type="ECO:0000256" key="3">
    <source>
        <dbReference type="ARBA" id="ARBA00022729"/>
    </source>
</evidence>
<dbReference type="PROSITE" id="PS51935">
    <property type="entry name" value="NLPC_P60"/>
    <property type="match status" value="1"/>
</dbReference>